<dbReference type="EMBL" id="ASHM01061390">
    <property type="protein sequence ID" value="PNX89954.1"/>
    <property type="molecule type" value="Genomic_DNA"/>
</dbReference>
<evidence type="ECO:0000313" key="1">
    <source>
        <dbReference type="EMBL" id="PNX89954.1"/>
    </source>
</evidence>
<dbReference type="AlphaFoldDB" id="A0A2K3MGR8"/>
<gene>
    <name evidence="1" type="ORF">L195_g046077</name>
</gene>
<sequence length="91" mass="10189">MHSNQIWELTPNGTLLNSYNGLCATVNYIEENVDSNEVRSWIATGRNGEVYMSFFNLSKEVWSGKDVVTTQGVIKMDVEAHGCALFVLNCK</sequence>
<evidence type="ECO:0000313" key="2">
    <source>
        <dbReference type="Proteomes" id="UP000236291"/>
    </source>
</evidence>
<protein>
    <submittedName>
        <fullName evidence="1">Alpha-galactosidase 1-like protein</fullName>
    </submittedName>
</protein>
<dbReference type="STRING" id="57577.A0A2K3MGR8"/>
<proteinExistence type="predicted"/>
<dbReference type="SUPFAM" id="SSF50370">
    <property type="entry name" value="Ricin B-like lectins"/>
    <property type="match status" value="1"/>
</dbReference>
<dbReference type="InterPro" id="IPR035992">
    <property type="entry name" value="Ricin_B-like_lectins"/>
</dbReference>
<accession>A0A2K3MGR8</accession>
<organism evidence="1 2">
    <name type="scientific">Trifolium pratense</name>
    <name type="common">Red clover</name>
    <dbReference type="NCBI Taxonomy" id="57577"/>
    <lineage>
        <taxon>Eukaryota</taxon>
        <taxon>Viridiplantae</taxon>
        <taxon>Streptophyta</taxon>
        <taxon>Embryophyta</taxon>
        <taxon>Tracheophyta</taxon>
        <taxon>Spermatophyta</taxon>
        <taxon>Magnoliopsida</taxon>
        <taxon>eudicotyledons</taxon>
        <taxon>Gunneridae</taxon>
        <taxon>Pentapetalae</taxon>
        <taxon>rosids</taxon>
        <taxon>fabids</taxon>
        <taxon>Fabales</taxon>
        <taxon>Fabaceae</taxon>
        <taxon>Papilionoideae</taxon>
        <taxon>50 kb inversion clade</taxon>
        <taxon>NPAAA clade</taxon>
        <taxon>Hologalegina</taxon>
        <taxon>IRL clade</taxon>
        <taxon>Trifolieae</taxon>
        <taxon>Trifolium</taxon>
    </lineage>
</organism>
<dbReference type="Gene3D" id="2.60.40.1180">
    <property type="entry name" value="Golgi alpha-mannosidase II"/>
    <property type="match status" value="1"/>
</dbReference>
<comment type="caution">
    <text evidence="1">The sequence shown here is derived from an EMBL/GenBank/DDBJ whole genome shotgun (WGS) entry which is preliminary data.</text>
</comment>
<name>A0A2K3MGR8_TRIPR</name>
<reference evidence="1 2" key="1">
    <citation type="journal article" date="2014" name="Am. J. Bot.">
        <title>Genome assembly and annotation for red clover (Trifolium pratense; Fabaceae).</title>
        <authorList>
            <person name="Istvanek J."/>
            <person name="Jaros M."/>
            <person name="Krenek A."/>
            <person name="Repkova J."/>
        </authorList>
    </citation>
    <scope>NUCLEOTIDE SEQUENCE [LARGE SCALE GENOMIC DNA]</scope>
    <source>
        <strain evidence="2">cv. Tatra</strain>
        <tissue evidence="1">Young leaves</tissue>
    </source>
</reference>
<dbReference type="InterPro" id="IPR013780">
    <property type="entry name" value="Glyco_hydro_b"/>
</dbReference>
<reference evidence="1 2" key="2">
    <citation type="journal article" date="2017" name="Front. Plant Sci.">
        <title>Gene Classification and Mining of Molecular Markers Useful in Red Clover (Trifolium pratense) Breeding.</title>
        <authorList>
            <person name="Istvanek J."/>
            <person name="Dluhosova J."/>
            <person name="Dluhos P."/>
            <person name="Patkova L."/>
            <person name="Nedelnik J."/>
            <person name="Repkova J."/>
        </authorList>
    </citation>
    <scope>NUCLEOTIDE SEQUENCE [LARGE SCALE GENOMIC DNA]</scope>
    <source>
        <strain evidence="2">cv. Tatra</strain>
        <tissue evidence="1">Young leaves</tissue>
    </source>
</reference>
<dbReference type="Proteomes" id="UP000236291">
    <property type="component" value="Unassembled WGS sequence"/>
</dbReference>